<organism evidence="3">
    <name type="scientific">uncultured Acetobacteraceae bacterium</name>
    <dbReference type="NCBI Taxonomy" id="169975"/>
    <lineage>
        <taxon>Bacteria</taxon>
        <taxon>Pseudomonadati</taxon>
        <taxon>Pseudomonadota</taxon>
        <taxon>Alphaproteobacteria</taxon>
        <taxon>Acetobacterales</taxon>
        <taxon>Acetobacteraceae</taxon>
        <taxon>environmental samples</taxon>
    </lineage>
</organism>
<protein>
    <submittedName>
        <fullName evidence="3">Sulfur oxidation protein SoxY</fullName>
    </submittedName>
</protein>
<dbReference type="InterPro" id="IPR030831">
    <property type="entry name" value="Fuse-rel_SoxYZ"/>
</dbReference>
<dbReference type="EMBL" id="CADCTG010000008">
    <property type="protein sequence ID" value="CAA9210035.1"/>
    <property type="molecule type" value="Genomic_DNA"/>
</dbReference>
<dbReference type="AlphaFoldDB" id="A0A6J4H0W5"/>
<dbReference type="InterPro" id="IPR014756">
    <property type="entry name" value="Ig_E-set"/>
</dbReference>
<sequence>MVGPLARRPLLAGALGLPWLAPAAGRAQGIEAADTPRRAERWRDLKEAIFDGRPTEPAGDALTLVAPSRALDAAAVPISLSLSAEAAPRVRAIHLVIDENPSPVAAVFRAGPAGDLRALSARVRVDAYTWMHAVAETADGRLLETAQFVKAAGGCSAPVGTDLRAARERMGRMRMALPEGPPAGPERAVPVQVAVSHPNTSGLQIDQLSRLNIPAEFVRALRVLYRGAEVLRVECDISIAENPTFGFALAGEAGGELRVEAEDNRDRRFASAWTVGASG</sequence>
<reference evidence="3" key="1">
    <citation type="submission" date="2020-02" db="EMBL/GenBank/DDBJ databases">
        <authorList>
            <person name="Meier V. D."/>
        </authorList>
    </citation>
    <scope>NUCLEOTIDE SEQUENCE</scope>
    <source>
        <strain evidence="3">AVDCRST_MAG08</strain>
    </source>
</reference>
<dbReference type="Gene3D" id="2.60.40.10">
    <property type="entry name" value="Immunoglobulins"/>
    <property type="match status" value="1"/>
</dbReference>
<name>A0A6J4H0W5_9PROT</name>
<proteinExistence type="predicted"/>
<accession>A0A6J4H0W5</accession>
<evidence type="ECO:0000259" key="1">
    <source>
        <dbReference type="Pfam" id="PF08770"/>
    </source>
</evidence>
<dbReference type="InterPro" id="IPR032711">
    <property type="entry name" value="SoxY"/>
</dbReference>
<dbReference type="Gene3D" id="2.60.40.2470">
    <property type="entry name" value="SoxY domain"/>
    <property type="match status" value="1"/>
</dbReference>
<feature type="domain" description="Sulphur oxidation protein SoxZ" evidence="1">
    <location>
        <begin position="187"/>
        <end position="271"/>
    </location>
</feature>
<dbReference type="InterPro" id="IPR014880">
    <property type="entry name" value="SoxZ_dom"/>
</dbReference>
<dbReference type="InterPro" id="IPR038162">
    <property type="entry name" value="SoxY_sf"/>
</dbReference>
<gene>
    <name evidence="3" type="ORF">AVDCRST_MAG08-55</name>
</gene>
<dbReference type="Pfam" id="PF13501">
    <property type="entry name" value="SoxY"/>
    <property type="match status" value="1"/>
</dbReference>
<dbReference type="NCBIfam" id="TIGR04557">
    <property type="entry name" value="fuse_rel_SoxYZ"/>
    <property type="match status" value="1"/>
</dbReference>
<dbReference type="SUPFAM" id="SSF81296">
    <property type="entry name" value="E set domains"/>
    <property type="match status" value="1"/>
</dbReference>
<dbReference type="InterPro" id="IPR013783">
    <property type="entry name" value="Ig-like_fold"/>
</dbReference>
<evidence type="ECO:0000313" key="3">
    <source>
        <dbReference type="EMBL" id="CAA9210035.1"/>
    </source>
</evidence>
<dbReference type="Pfam" id="PF08770">
    <property type="entry name" value="SoxZ"/>
    <property type="match status" value="1"/>
</dbReference>
<evidence type="ECO:0000259" key="2">
    <source>
        <dbReference type="Pfam" id="PF13501"/>
    </source>
</evidence>
<feature type="domain" description="Ig-like SoxY" evidence="2">
    <location>
        <begin position="47"/>
        <end position="155"/>
    </location>
</feature>